<dbReference type="EMBL" id="KY884303">
    <property type="protein sequence ID" value="ATN96438.1"/>
    <property type="molecule type" value="Viral_cRNA"/>
</dbReference>
<protein>
    <submittedName>
        <fullName evidence="2">Uncharacterized protein</fullName>
    </submittedName>
</protein>
<evidence type="ECO:0000313" key="4">
    <source>
        <dbReference type="Proteomes" id="UP000501046"/>
    </source>
</evidence>
<reference evidence="2" key="1">
    <citation type="journal article" date="2017" name="Arch. Virol.">
        <title>Complete genome sequence of maize yellow striate virus, a new cytorhabdovirus infecting maize and wheat crops in Argentina.</title>
        <authorList>
            <person name="Maurino F."/>
            <person name="Dumon A.D."/>
            <person name="Llauger G."/>
            <person name="Alemandri V."/>
            <person name="de Haro L.A."/>
            <person name="Mattio M.F."/>
            <person name="Del Vas M."/>
            <person name="Laguna I.G."/>
            <person name="Gimenez Pecci M.P."/>
        </authorList>
    </citation>
    <scope>NUCLEOTIDE SEQUENCE [LARGE SCALE GENOMIC DNA]</scope>
</reference>
<dbReference type="EMBL" id="KY884672">
    <property type="protein sequence ID" value="ATN96448.1"/>
    <property type="molecule type" value="Viral_cRNA"/>
</dbReference>
<reference evidence="2" key="2">
    <citation type="submission" date="2017-04" db="EMBL/GenBank/DDBJ databases">
        <authorList>
            <person name="Afonso C.L."/>
            <person name="Miller P.J."/>
            <person name="Scott M.A."/>
            <person name="Spackman E."/>
            <person name="Goraichik I."/>
            <person name="Dimitrov K.M."/>
            <person name="Suarez D.L."/>
            <person name="Swayne D.E."/>
        </authorList>
    </citation>
    <scope>NUCLEOTIDE SEQUENCE</scope>
</reference>
<feature type="transmembrane region" description="Helical" evidence="1">
    <location>
        <begin position="49"/>
        <end position="68"/>
    </location>
</feature>
<keyword evidence="1" id="KW-0812">Transmembrane</keyword>
<organism evidence="2">
    <name type="scientific">Maize yellow striate virus</name>
    <dbReference type="NCBI Taxonomy" id="1168550"/>
    <lineage>
        <taxon>Viruses</taxon>
        <taxon>Riboviria</taxon>
        <taxon>Orthornavirae</taxon>
        <taxon>Negarnaviricota</taxon>
        <taxon>Haploviricotina</taxon>
        <taxon>Monjiviricetes</taxon>
        <taxon>Mononegavirales</taxon>
        <taxon>Rhabdoviridae</taxon>
        <taxon>Betarhabdovirinae</taxon>
        <taxon>Betacytorhabdovirus</taxon>
        <taxon>Betacytorhabdovirus maysflavostriatis</taxon>
        <taxon>Cytorhabdovirus maysflavostriatis</taxon>
    </lineage>
</organism>
<dbReference type="Proteomes" id="UP000501046">
    <property type="component" value="Segment"/>
</dbReference>
<gene>
    <name evidence="3" type="primary">5</name>
</gene>
<evidence type="ECO:0000256" key="1">
    <source>
        <dbReference type="SAM" id="Phobius"/>
    </source>
</evidence>
<accession>A0A2D1GTP5</accession>
<feature type="transmembrane region" description="Helical" evidence="1">
    <location>
        <begin position="20"/>
        <end position="42"/>
    </location>
</feature>
<proteinExistence type="predicted"/>
<sequence length="72" mass="8188">MWNFLLHVLRDGSDRTNMSSSWTVVSLSAYAILVFIISISICRLKVYQLRLIVIISLCHLVSAIGSAFKEWT</sequence>
<evidence type="ECO:0000313" key="2">
    <source>
        <dbReference type="EMBL" id="ATN96438.1"/>
    </source>
</evidence>
<keyword evidence="1" id="KW-0472">Membrane</keyword>
<keyword evidence="4" id="KW-1185">Reference proteome</keyword>
<name>A0A2D1GTP5_9RHAB</name>
<keyword evidence="1" id="KW-1133">Transmembrane helix</keyword>
<evidence type="ECO:0000313" key="3">
    <source>
        <dbReference type="EMBL" id="ATN96448.1"/>
    </source>
</evidence>